<evidence type="ECO:0000256" key="1">
    <source>
        <dbReference type="SAM" id="Phobius"/>
    </source>
</evidence>
<protein>
    <recommendedName>
        <fullName evidence="4">Antitermination protein NusG</fullName>
    </recommendedName>
</protein>
<evidence type="ECO:0000313" key="2">
    <source>
        <dbReference type="EMBL" id="PWG65460.1"/>
    </source>
</evidence>
<dbReference type="OrthoDB" id="6400394at2"/>
<evidence type="ECO:0008006" key="4">
    <source>
        <dbReference type="Google" id="ProtNLM"/>
    </source>
</evidence>
<keyword evidence="1" id="KW-0812">Transmembrane</keyword>
<accession>A0A2U2N8K2</accession>
<dbReference type="RefSeq" id="WP_109675565.1">
    <property type="nucleotide sequence ID" value="NZ_CP086615.1"/>
</dbReference>
<proteinExistence type="predicted"/>
<reference evidence="2 3" key="1">
    <citation type="submission" date="2018-05" db="EMBL/GenBank/DDBJ databases">
        <title>Spiribacter halobius sp. nov., a moderately halophilic bacterium isolated from marine solar saltern.</title>
        <authorList>
            <person name="Zheng W.-S."/>
            <person name="Lu D.-C."/>
            <person name="Du Z.-J."/>
        </authorList>
    </citation>
    <scope>NUCLEOTIDE SEQUENCE [LARGE SCALE GENOMIC DNA]</scope>
    <source>
        <strain evidence="2 3">E85</strain>
    </source>
</reference>
<feature type="transmembrane region" description="Helical" evidence="1">
    <location>
        <begin position="42"/>
        <end position="61"/>
    </location>
</feature>
<keyword evidence="1" id="KW-1133">Transmembrane helix</keyword>
<comment type="caution">
    <text evidence="2">The sequence shown here is derived from an EMBL/GenBank/DDBJ whole genome shotgun (WGS) entry which is preliminary data.</text>
</comment>
<sequence>MIRQLLLTALVIVIVVLIVRWRRAPARQAPSAPRRGPSPQAIAGWALLGIMVIGATVTFYLQWSEAHEVVTIEVVDGRSGERTTYQVYRKEVGDRSFRTVDGREVSLGQSDRMVLTDR</sequence>
<keyword evidence="3" id="KW-1185">Reference proteome</keyword>
<evidence type="ECO:0000313" key="3">
    <source>
        <dbReference type="Proteomes" id="UP000245474"/>
    </source>
</evidence>
<name>A0A2U2N8K2_9GAMM</name>
<dbReference type="EMBL" id="QFFI01000002">
    <property type="protein sequence ID" value="PWG65460.1"/>
    <property type="molecule type" value="Genomic_DNA"/>
</dbReference>
<gene>
    <name evidence="2" type="ORF">DEM34_01585</name>
</gene>
<dbReference type="Proteomes" id="UP000245474">
    <property type="component" value="Unassembled WGS sequence"/>
</dbReference>
<dbReference type="AlphaFoldDB" id="A0A2U2N8K2"/>
<organism evidence="2 3">
    <name type="scientific">Sediminicurvatus halobius</name>
    <dbReference type="NCBI Taxonomy" id="2182432"/>
    <lineage>
        <taxon>Bacteria</taxon>
        <taxon>Pseudomonadati</taxon>
        <taxon>Pseudomonadota</taxon>
        <taxon>Gammaproteobacteria</taxon>
        <taxon>Chromatiales</taxon>
        <taxon>Ectothiorhodospiraceae</taxon>
        <taxon>Sediminicurvatus</taxon>
    </lineage>
</organism>
<keyword evidence="1" id="KW-0472">Membrane</keyword>